<feature type="compositionally biased region" description="Polar residues" evidence="1">
    <location>
        <begin position="211"/>
        <end position="227"/>
    </location>
</feature>
<keyword evidence="3" id="KW-1185">Reference proteome</keyword>
<evidence type="ECO:0000256" key="1">
    <source>
        <dbReference type="SAM" id="MobiDB-lite"/>
    </source>
</evidence>
<evidence type="ECO:0000313" key="3">
    <source>
        <dbReference type="Proteomes" id="UP000799324"/>
    </source>
</evidence>
<feature type="region of interest" description="Disordered" evidence="1">
    <location>
        <begin position="416"/>
        <end position="437"/>
    </location>
</feature>
<name>A0A6A6T7H8_9PLEO</name>
<sequence>MPPNSAGDHANTNPLARSGRSVFPPFSLSQVRVQAAERRELEAALIKRDGQLREMIASQRQGGTLPEDLLEQVNLSDKQLLCLYSYTDLEVRHDEQQVKFRRLLVGDPVEEASAKPAEAPGLLDDLIRKLSKPGMLGSNFGQGRKDPNTAWNVPSSAPPGPSVGFEAAHGTTYNALVLPAATALPQQPPPTSPENTWQTVSCRKKVKTDRGGSQNSIALRGNLQQATGRRAQAASPTGYGRSPPSERGNIRSRCGGNPSEPRDGHAGRGNSNPRHDSYVPPSRWESGRGSPLEWHGPKGIAHKMLPQEYGGRGERDLNLCKDAFGDGCPYEWWECFYRHWWPEYDEYWVNQKWLNAQQMKQPYKFEPKPPDHEWTKQPANSEDVRPRRLRSGKLVYGNSLKDAVKSEFSEWAIADHSHPPNLTEGSQGPISTNISPNDRKLADVAAHPSRDDEELKASKKKVNFWDLTVPQMKYHLERRRRQEQAAAARR</sequence>
<feature type="region of interest" description="Disordered" evidence="1">
    <location>
        <begin position="139"/>
        <end position="158"/>
    </location>
</feature>
<dbReference type="AlphaFoldDB" id="A0A6A6T7H8"/>
<feature type="region of interest" description="Disordered" evidence="1">
    <location>
        <begin position="1"/>
        <end position="22"/>
    </location>
</feature>
<reference evidence="2" key="1">
    <citation type="journal article" date="2020" name="Stud. Mycol.">
        <title>101 Dothideomycetes genomes: a test case for predicting lifestyles and emergence of pathogens.</title>
        <authorList>
            <person name="Haridas S."/>
            <person name="Albert R."/>
            <person name="Binder M."/>
            <person name="Bloem J."/>
            <person name="Labutti K."/>
            <person name="Salamov A."/>
            <person name="Andreopoulos B."/>
            <person name="Baker S."/>
            <person name="Barry K."/>
            <person name="Bills G."/>
            <person name="Bluhm B."/>
            <person name="Cannon C."/>
            <person name="Castanera R."/>
            <person name="Culley D."/>
            <person name="Daum C."/>
            <person name="Ezra D."/>
            <person name="Gonzalez J."/>
            <person name="Henrissat B."/>
            <person name="Kuo A."/>
            <person name="Liang C."/>
            <person name="Lipzen A."/>
            <person name="Lutzoni F."/>
            <person name="Magnuson J."/>
            <person name="Mondo S."/>
            <person name="Nolan M."/>
            <person name="Ohm R."/>
            <person name="Pangilinan J."/>
            <person name="Park H.-J."/>
            <person name="Ramirez L."/>
            <person name="Alfaro M."/>
            <person name="Sun H."/>
            <person name="Tritt A."/>
            <person name="Yoshinaga Y."/>
            <person name="Zwiers L.-H."/>
            <person name="Turgeon B."/>
            <person name="Goodwin S."/>
            <person name="Spatafora J."/>
            <person name="Crous P."/>
            <person name="Grigoriev I."/>
        </authorList>
    </citation>
    <scope>NUCLEOTIDE SEQUENCE</scope>
    <source>
        <strain evidence="2">CBS 122681</strain>
    </source>
</reference>
<protein>
    <submittedName>
        <fullName evidence="2">Uncharacterized protein</fullName>
    </submittedName>
</protein>
<feature type="compositionally biased region" description="Basic and acidic residues" evidence="1">
    <location>
        <begin position="364"/>
        <end position="375"/>
    </location>
</feature>
<proteinExistence type="predicted"/>
<feature type="region of interest" description="Disordered" evidence="1">
    <location>
        <begin position="183"/>
        <end position="299"/>
    </location>
</feature>
<accession>A0A6A6T7H8</accession>
<dbReference type="EMBL" id="MU004342">
    <property type="protein sequence ID" value="KAF2655955.1"/>
    <property type="molecule type" value="Genomic_DNA"/>
</dbReference>
<feature type="compositionally biased region" description="Polar residues" evidence="1">
    <location>
        <begin position="423"/>
        <end position="436"/>
    </location>
</feature>
<gene>
    <name evidence="2" type="ORF">K491DRAFT_405973</name>
</gene>
<evidence type="ECO:0000313" key="2">
    <source>
        <dbReference type="EMBL" id="KAF2655955.1"/>
    </source>
</evidence>
<feature type="region of interest" description="Disordered" evidence="1">
    <location>
        <begin position="364"/>
        <end position="386"/>
    </location>
</feature>
<dbReference type="Proteomes" id="UP000799324">
    <property type="component" value="Unassembled WGS sequence"/>
</dbReference>
<organism evidence="2 3">
    <name type="scientific">Lophiostoma macrostomum CBS 122681</name>
    <dbReference type="NCBI Taxonomy" id="1314788"/>
    <lineage>
        <taxon>Eukaryota</taxon>
        <taxon>Fungi</taxon>
        <taxon>Dikarya</taxon>
        <taxon>Ascomycota</taxon>
        <taxon>Pezizomycotina</taxon>
        <taxon>Dothideomycetes</taxon>
        <taxon>Pleosporomycetidae</taxon>
        <taxon>Pleosporales</taxon>
        <taxon>Lophiostomataceae</taxon>
        <taxon>Lophiostoma</taxon>
    </lineage>
</organism>